<dbReference type="SUPFAM" id="SSF55298">
    <property type="entry name" value="YjgF-like"/>
    <property type="match status" value="1"/>
</dbReference>
<feature type="non-terminal residue" evidence="2">
    <location>
        <position position="1"/>
    </location>
</feature>
<evidence type="ECO:0000313" key="2">
    <source>
        <dbReference type="EMBL" id="SVA12440.1"/>
    </source>
</evidence>
<dbReference type="AlphaFoldDB" id="A0A381T8E0"/>
<dbReference type="PANTHER" id="PTHR11803">
    <property type="entry name" value="2-IMINOBUTANOATE/2-IMINOPROPANOATE DEAMINASE RIDA"/>
    <property type="match status" value="1"/>
</dbReference>
<dbReference type="Gene3D" id="3.30.1330.40">
    <property type="entry name" value="RutC-like"/>
    <property type="match status" value="1"/>
</dbReference>
<sequence>VSKTVGPYTPVVRAGDLLFVSGQIGIVDGSTVDGPVAGSLAEGGLQAQATQALANLRAQVEANGATLDQVVKTTVFLTDMGNFAAMNEIYCEAFGDSRPARSCVAVAALPLGAVFEVEAVVHVG</sequence>
<comment type="similarity">
    <text evidence="1">Belongs to the RutC family.</text>
</comment>
<dbReference type="Pfam" id="PF01042">
    <property type="entry name" value="Ribonuc_L-PSP"/>
    <property type="match status" value="1"/>
</dbReference>
<dbReference type="InterPro" id="IPR006056">
    <property type="entry name" value="RidA"/>
</dbReference>
<dbReference type="NCBIfam" id="TIGR00004">
    <property type="entry name" value="Rid family detoxifying hydrolase"/>
    <property type="match status" value="1"/>
</dbReference>
<dbReference type="CDD" id="cd00448">
    <property type="entry name" value="YjgF_YER057c_UK114_family"/>
    <property type="match status" value="1"/>
</dbReference>
<reference evidence="2" key="1">
    <citation type="submission" date="2018-05" db="EMBL/GenBank/DDBJ databases">
        <authorList>
            <person name="Lanie J.A."/>
            <person name="Ng W.-L."/>
            <person name="Kazmierczak K.M."/>
            <person name="Andrzejewski T.M."/>
            <person name="Davidsen T.M."/>
            <person name="Wayne K.J."/>
            <person name="Tettelin H."/>
            <person name="Glass J.I."/>
            <person name="Rusch D."/>
            <person name="Podicherti R."/>
            <person name="Tsui H.-C.T."/>
            <person name="Winkler M.E."/>
        </authorList>
    </citation>
    <scope>NUCLEOTIDE SEQUENCE</scope>
</reference>
<proteinExistence type="inferred from homology"/>
<dbReference type="InterPro" id="IPR035959">
    <property type="entry name" value="RutC-like_sf"/>
</dbReference>
<dbReference type="InterPro" id="IPR006175">
    <property type="entry name" value="YjgF/YER057c/UK114"/>
</dbReference>
<name>A0A381T8E0_9ZZZZ</name>
<evidence type="ECO:0000256" key="1">
    <source>
        <dbReference type="ARBA" id="ARBA00010552"/>
    </source>
</evidence>
<dbReference type="GO" id="GO:0019239">
    <property type="term" value="F:deaminase activity"/>
    <property type="evidence" value="ECO:0007669"/>
    <property type="project" value="TreeGrafter"/>
</dbReference>
<dbReference type="GO" id="GO:0005829">
    <property type="term" value="C:cytosol"/>
    <property type="evidence" value="ECO:0007669"/>
    <property type="project" value="TreeGrafter"/>
</dbReference>
<protein>
    <submittedName>
        <fullName evidence="2">Uncharacterized protein</fullName>
    </submittedName>
</protein>
<dbReference type="EMBL" id="UINC01004184">
    <property type="protein sequence ID" value="SVA12440.1"/>
    <property type="molecule type" value="Genomic_DNA"/>
</dbReference>
<organism evidence="2">
    <name type="scientific">marine metagenome</name>
    <dbReference type="NCBI Taxonomy" id="408172"/>
    <lineage>
        <taxon>unclassified sequences</taxon>
        <taxon>metagenomes</taxon>
        <taxon>ecological metagenomes</taxon>
    </lineage>
</organism>
<dbReference type="PANTHER" id="PTHR11803:SF44">
    <property type="entry name" value="RUTC FAMILY PROTEIN YJGH"/>
    <property type="match status" value="1"/>
</dbReference>
<dbReference type="FunFam" id="3.30.1330.40:FF:000001">
    <property type="entry name" value="L-PSP family endoribonuclease"/>
    <property type="match status" value="1"/>
</dbReference>
<accession>A0A381T8E0</accession>
<gene>
    <name evidence="2" type="ORF">METZ01_LOCUS65294</name>
</gene>